<comment type="caution">
    <text evidence="1">The sequence shown here is derived from an EMBL/GenBank/DDBJ whole genome shotgun (WGS) entry which is preliminary data.</text>
</comment>
<gene>
    <name evidence="1" type="ORF">RIMI_LOCUS11733966</name>
</gene>
<protein>
    <submittedName>
        <fullName evidence="1">Uncharacterized protein</fullName>
    </submittedName>
</protein>
<sequence length="85" mass="9794">MGEAKSSVHLQDWLTMEHCQGFEPQMLQNYYSQHALKAAYSLAQTIKTAIFNIGEEQTQNPYTELTALKAHHDIVRFLVQVDDNR</sequence>
<dbReference type="InterPro" id="IPR040102">
    <property type="entry name" value="WDR41"/>
</dbReference>
<reference evidence="1" key="1">
    <citation type="submission" date="2023-07" db="EMBL/GenBank/DDBJ databases">
        <authorList>
            <person name="Stuckert A."/>
        </authorList>
    </citation>
    <scope>NUCLEOTIDE SEQUENCE</scope>
</reference>
<accession>A0ABN9LTX2</accession>
<keyword evidence="2" id="KW-1185">Reference proteome</keyword>
<dbReference type="PANTHER" id="PTHR22805">
    <property type="entry name" value="WDR41-RELATED"/>
    <property type="match status" value="1"/>
</dbReference>
<evidence type="ECO:0000313" key="2">
    <source>
        <dbReference type="Proteomes" id="UP001176940"/>
    </source>
</evidence>
<evidence type="ECO:0000313" key="1">
    <source>
        <dbReference type="EMBL" id="CAJ0947547.1"/>
    </source>
</evidence>
<dbReference type="Pfam" id="PF25178">
    <property type="entry name" value="Beta-prop_WDR41"/>
    <property type="match status" value="1"/>
</dbReference>
<dbReference type="Proteomes" id="UP001176940">
    <property type="component" value="Unassembled WGS sequence"/>
</dbReference>
<proteinExistence type="predicted"/>
<dbReference type="PANTHER" id="PTHR22805:SF2">
    <property type="entry name" value="WD REPEAT-CONTAINING PROTEIN 41"/>
    <property type="match status" value="1"/>
</dbReference>
<name>A0ABN9LTX2_9NEOB</name>
<dbReference type="EMBL" id="CAUEEQ010026932">
    <property type="protein sequence ID" value="CAJ0947547.1"/>
    <property type="molecule type" value="Genomic_DNA"/>
</dbReference>
<organism evidence="1 2">
    <name type="scientific">Ranitomeya imitator</name>
    <name type="common">mimic poison frog</name>
    <dbReference type="NCBI Taxonomy" id="111125"/>
    <lineage>
        <taxon>Eukaryota</taxon>
        <taxon>Metazoa</taxon>
        <taxon>Chordata</taxon>
        <taxon>Craniata</taxon>
        <taxon>Vertebrata</taxon>
        <taxon>Euteleostomi</taxon>
        <taxon>Amphibia</taxon>
        <taxon>Batrachia</taxon>
        <taxon>Anura</taxon>
        <taxon>Neobatrachia</taxon>
        <taxon>Hyloidea</taxon>
        <taxon>Dendrobatidae</taxon>
        <taxon>Dendrobatinae</taxon>
        <taxon>Ranitomeya</taxon>
    </lineage>
</organism>